<dbReference type="Gene3D" id="3.40.50.1240">
    <property type="entry name" value="Phosphoglycerate mutase-like"/>
    <property type="match status" value="1"/>
</dbReference>
<dbReference type="PANTHER" id="PTHR48100">
    <property type="entry name" value="BROAD-SPECIFICITY PHOSPHATASE YOR283W-RELATED"/>
    <property type="match status" value="1"/>
</dbReference>
<feature type="active site" description="Proton donor/acceptor" evidence="1">
    <location>
        <position position="82"/>
    </location>
</feature>
<dbReference type="Proteomes" id="UP000241960">
    <property type="component" value="Unassembled WGS sequence"/>
</dbReference>
<protein>
    <submittedName>
        <fullName evidence="3">Histidine phosphatase family protein</fullName>
    </submittedName>
</protein>
<dbReference type="InterPro" id="IPR050275">
    <property type="entry name" value="PGM_Phosphatase"/>
</dbReference>
<dbReference type="AlphaFoldDB" id="A0A9Q6HQ83"/>
<feature type="binding site" evidence="2">
    <location>
        <begin position="8"/>
        <end position="15"/>
    </location>
    <ligand>
        <name>substrate</name>
    </ligand>
</feature>
<dbReference type="GO" id="GO:0016791">
    <property type="term" value="F:phosphatase activity"/>
    <property type="evidence" value="ECO:0007669"/>
    <property type="project" value="TreeGrafter"/>
</dbReference>
<dbReference type="InterPro" id="IPR029033">
    <property type="entry name" value="His_PPase_superfam"/>
</dbReference>
<proteinExistence type="predicted"/>
<dbReference type="GO" id="GO:0005737">
    <property type="term" value="C:cytoplasm"/>
    <property type="evidence" value="ECO:0007669"/>
    <property type="project" value="TreeGrafter"/>
</dbReference>
<accession>A0A9Q6HQ83</accession>
<sequence>MTEICFVRHGETDWNTIGKLQGRTDVPLNQFGIKQAEACAEFLSQSSWDVIITSPLQRAKHTAAIIQQKLDIPLIEREAFIEIAFGEAEGLAQHERDVLYPDRQYPNKEAADIVTDRFLKGIQTVTQEYQNQRILIVSHGAFISAILYHYSNGTIGTGLTKLANGGLNTIRLTSKASDVVSYNQTSHLPTRSSTHLL</sequence>
<dbReference type="CDD" id="cd07067">
    <property type="entry name" value="HP_PGM_like"/>
    <property type="match status" value="1"/>
</dbReference>
<dbReference type="SMART" id="SM00855">
    <property type="entry name" value="PGAM"/>
    <property type="match status" value="1"/>
</dbReference>
<gene>
    <name evidence="3" type="ORF">BU058_04575</name>
</gene>
<organism evidence="3 4">
    <name type="scientific">Staphylococcus succinus</name>
    <dbReference type="NCBI Taxonomy" id="61015"/>
    <lineage>
        <taxon>Bacteria</taxon>
        <taxon>Bacillati</taxon>
        <taxon>Bacillota</taxon>
        <taxon>Bacilli</taxon>
        <taxon>Bacillales</taxon>
        <taxon>Staphylococcaceae</taxon>
        <taxon>Staphylococcus</taxon>
    </lineage>
</organism>
<evidence type="ECO:0000313" key="3">
    <source>
        <dbReference type="EMBL" id="PTI76336.1"/>
    </source>
</evidence>
<dbReference type="PANTHER" id="PTHR48100:SF59">
    <property type="entry name" value="ADENOSYLCOBALAMIN_ALPHA-RIBAZOLE PHOSPHATASE"/>
    <property type="match status" value="1"/>
</dbReference>
<dbReference type="EMBL" id="PZFQ01000011">
    <property type="protein sequence ID" value="PTI76336.1"/>
    <property type="molecule type" value="Genomic_DNA"/>
</dbReference>
<evidence type="ECO:0000313" key="4">
    <source>
        <dbReference type="Proteomes" id="UP000241960"/>
    </source>
</evidence>
<feature type="active site" description="Tele-phosphohistidine intermediate" evidence="1">
    <location>
        <position position="9"/>
    </location>
</feature>
<dbReference type="SUPFAM" id="SSF53254">
    <property type="entry name" value="Phosphoglycerate mutase-like"/>
    <property type="match status" value="1"/>
</dbReference>
<evidence type="ECO:0000256" key="1">
    <source>
        <dbReference type="PIRSR" id="PIRSR613078-1"/>
    </source>
</evidence>
<name>A0A9Q6HQ83_9STAP</name>
<reference evidence="3 4" key="1">
    <citation type="journal article" date="2016" name="Front. Microbiol.">
        <title>Comprehensive Phylogenetic Analysis of Bovine Non-aureus Staphylococci Species Based on Whole-Genome Sequencing.</title>
        <authorList>
            <person name="Naushad S."/>
            <person name="Barkema H.W."/>
            <person name="Luby C."/>
            <person name="Condas L.A."/>
            <person name="Nobrega D.B."/>
            <person name="Carson D.A."/>
            <person name="De Buck J."/>
        </authorList>
    </citation>
    <scope>NUCLEOTIDE SEQUENCE [LARGE SCALE GENOMIC DNA]</scope>
    <source>
        <strain evidence="3 4">SNUC 1231</strain>
    </source>
</reference>
<dbReference type="RefSeq" id="WP_073505078.1">
    <property type="nucleotide sequence ID" value="NZ_CP018199.1"/>
</dbReference>
<comment type="caution">
    <text evidence="3">The sequence shown here is derived from an EMBL/GenBank/DDBJ whole genome shotgun (WGS) entry which is preliminary data.</text>
</comment>
<evidence type="ECO:0000256" key="2">
    <source>
        <dbReference type="PIRSR" id="PIRSR613078-2"/>
    </source>
</evidence>
<feature type="binding site" evidence="2">
    <location>
        <position position="58"/>
    </location>
    <ligand>
        <name>substrate</name>
    </ligand>
</feature>
<dbReference type="InterPro" id="IPR013078">
    <property type="entry name" value="His_Pase_superF_clade-1"/>
</dbReference>
<dbReference type="Pfam" id="PF00300">
    <property type="entry name" value="His_Phos_1"/>
    <property type="match status" value="1"/>
</dbReference>